<protein>
    <recommendedName>
        <fullName evidence="4">C1q domain-containing protein</fullName>
    </recommendedName>
</protein>
<proteinExistence type="predicted"/>
<comment type="caution">
    <text evidence="2">The sequence shown here is derived from an EMBL/GenBank/DDBJ whole genome shotgun (WGS) entry which is preliminary data.</text>
</comment>
<dbReference type="RefSeq" id="WP_303687909.1">
    <property type="nucleotide sequence ID" value="NZ_CAJXYO010000048.1"/>
</dbReference>
<feature type="signal peptide" evidence="1">
    <location>
        <begin position="1"/>
        <end position="18"/>
    </location>
</feature>
<dbReference type="EMBL" id="MAAX01000201">
    <property type="protein sequence ID" value="OUS10120.1"/>
    <property type="molecule type" value="Genomic_DNA"/>
</dbReference>
<organism evidence="2 3">
    <name type="scientific">Nonlabens dokdonensis</name>
    <dbReference type="NCBI Taxonomy" id="328515"/>
    <lineage>
        <taxon>Bacteria</taxon>
        <taxon>Pseudomonadati</taxon>
        <taxon>Bacteroidota</taxon>
        <taxon>Flavobacteriia</taxon>
        <taxon>Flavobacteriales</taxon>
        <taxon>Flavobacteriaceae</taxon>
        <taxon>Nonlabens</taxon>
    </lineage>
</organism>
<dbReference type="SUPFAM" id="SSF49842">
    <property type="entry name" value="TNF-like"/>
    <property type="match status" value="1"/>
</dbReference>
<evidence type="ECO:0008006" key="4">
    <source>
        <dbReference type="Google" id="ProtNLM"/>
    </source>
</evidence>
<evidence type="ECO:0000313" key="2">
    <source>
        <dbReference type="EMBL" id="OUS10120.1"/>
    </source>
</evidence>
<sequence length="453" mass="47388">MKYSYLIPLLLINFLSYSQVGIGTSSPTADLEVISKSGLSSGEFNGIIVPKVSVLPTGVNLPTDSQSGLILYLDSNDAAEGFYFFNGTSYQSVNASSAFYTDGTTNNATSTTSEIVRTGRTSFGTESVAAAVVTVENAGASASEDRIILSVNNRHTSTVGTSIALDIENTADTNADKIGIKNVLGVTGNGAHIGIDNSIAVRNSGTAANFGIRNVIGASTTSGQDINGISTTAGNTSATGTVYGIRSIALNDGANNAYSGYFQGDHFAIRSGDNSTGYEMPTNNGAAGQVLTTNGAGVASWQTNSVKDIARANLSSTVTTGSIASNNTDYFTIPFDNDSIDNDGRFDTTNHDFTVNQDGFYEIYAQYHTEGEDNLGIYGIGIYVGTTLVAVSEYQHTGNVFGSSANGIVFRSVTDILELSNGDVLTIRARFDDISSNNVDGSSVKTFVTIKQL</sequence>
<gene>
    <name evidence="2" type="ORF">A9Q93_13135</name>
</gene>
<dbReference type="Proteomes" id="UP000196102">
    <property type="component" value="Unassembled WGS sequence"/>
</dbReference>
<dbReference type="InterPro" id="IPR008983">
    <property type="entry name" value="Tumour_necrosis_fac-like_dom"/>
</dbReference>
<dbReference type="AlphaFoldDB" id="A0A1Z8AIF7"/>
<evidence type="ECO:0000313" key="3">
    <source>
        <dbReference type="Proteomes" id="UP000196102"/>
    </source>
</evidence>
<dbReference type="Gene3D" id="2.60.120.40">
    <property type="match status" value="1"/>
</dbReference>
<feature type="chain" id="PRO_5013006932" description="C1q domain-containing protein" evidence="1">
    <location>
        <begin position="19"/>
        <end position="453"/>
    </location>
</feature>
<reference evidence="3" key="1">
    <citation type="journal article" date="2017" name="Proc. Natl. Acad. Sci. U.S.A.">
        <title>Simulation of Deepwater Horizon oil plume reveals substrate specialization within a complex community of hydrocarbon-degraders.</title>
        <authorList>
            <person name="Hu P."/>
            <person name="Dubinsky E.A."/>
            <person name="Probst A.J."/>
            <person name="Wang J."/>
            <person name="Sieber C.M.K."/>
            <person name="Tom L.M."/>
            <person name="Gardinali P."/>
            <person name="Banfield J.F."/>
            <person name="Atlas R.M."/>
            <person name="Andersen G.L."/>
        </authorList>
    </citation>
    <scope>NUCLEOTIDE SEQUENCE [LARGE SCALE GENOMIC DNA]</scope>
</reference>
<evidence type="ECO:0000256" key="1">
    <source>
        <dbReference type="SAM" id="SignalP"/>
    </source>
</evidence>
<name>A0A1Z8AIF7_9FLAO</name>
<keyword evidence="1" id="KW-0732">Signal</keyword>
<accession>A0A1Z8AIF7</accession>